<organism evidence="1 2">
    <name type="scientific">Acinetobacter stercoris</name>
    <dbReference type="NCBI Taxonomy" id="2126983"/>
    <lineage>
        <taxon>Bacteria</taxon>
        <taxon>Pseudomonadati</taxon>
        <taxon>Pseudomonadota</taxon>
        <taxon>Gammaproteobacteria</taxon>
        <taxon>Moraxellales</taxon>
        <taxon>Moraxellaceae</taxon>
        <taxon>Acinetobacter</taxon>
    </lineage>
</organism>
<dbReference type="RefSeq" id="WP_087553310.1">
    <property type="nucleotide sequence ID" value="NZ_OOGT01000046.1"/>
</dbReference>
<sequence length="221" mass="26216">MKIGRPKQDLNKWCNTNVDFKFEFLDKECKKPDGLIKYLNNQQGFTFISESKFFNQNIPQDVLLTFQQAILANGLSIYVSLECFNQLKKRFLKYKKEQNESHLIKKQYQFTKELSTQIQYLKNMNGWKKEEIVIEYLVNVYLNQKTQYKTKVEIETKAIKLKMLNDEICKNLSEIKRLKTEAFDLKQKLLKETSAKEHYENLCKKHGIDGENFQLTESSPS</sequence>
<name>A0A2U3MXW9_9GAMM</name>
<evidence type="ECO:0000313" key="2">
    <source>
        <dbReference type="Proteomes" id="UP000245974"/>
    </source>
</evidence>
<gene>
    <name evidence="1" type="ORF">KPC_1381</name>
</gene>
<evidence type="ECO:0000313" key="1">
    <source>
        <dbReference type="EMBL" id="SPL70203.1"/>
    </source>
</evidence>
<protein>
    <submittedName>
        <fullName evidence="1">Uncharacterized protein</fullName>
    </submittedName>
</protein>
<dbReference type="InParanoid" id="A0A2U3MXW9"/>
<dbReference type="OrthoDB" id="6695313at2"/>
<dbReference type="EMBL" id="OOGT01000046">
    <property type="protein sequence ID" value="SPL70203.1"/>
    <property type="molecule type" value="Genomic_DNA"/>
</dbReference>
<dbReference type="Proteomes" id="UP000245974">
    <property type="component" value="Unassembled WGS sequence"/>
</dbReference>
<proteinExistence type="predicted"/>
<reference evidence="2" key="1">
    <citation type="submission" date="2018-03" db="EMBL/GenBank/DDBJ databases">
        <authorList>
            <person name="Blom J."/>
        </authorList>
    </citation>
    <scope>NUCLEOTIDE SEQUENCE [LARGE SCALE GENOMIC DNA]</scope>
    <source>
        <strain evidence="2">KPC-SM-21</strain>
    </source>
</reference>
<accession>A0A2U3MXW9</accession>
<dbReference type="AlphaFoldDB" id="A0A2U3MXW9"/>
<keyword evidence="2" id="KW-1185">Reference proteome</keyword>